<evidence type="ECO:0000256" key="2">
    <source>
        <dbReference type="SAM" id="MobiDB-lite"/>
    </source>
</evidence>
<proteinExistence type="predicted"/>
<feature type="compositionally biased region" description="Basic and acidic residues" evidence="2">
    <location>
        <begin position="232"/>
        <end position="243"/>
    </location>
</feature>
<gene>
    <name evidence="3" type="ORF">PC110_g13178</name>
</gene>
<name>A0A329S0H8_9STRA</name>
<reference evidence="3 4" key="1">
    <citation type="submission" date="2018-01" db="EMBL/GenBank/DDBJ databases">
        <title>Draft genome of the strawberry crown rot pathogen Phytophthora cactorum.</title>
        <authorList>
            <person name="Armitage A.D."/>
            <person name="Lysoe E."/>
            <person name="Nellist C.F."/>
            <person name="Harrison R.J."/>
            <person name="Brurberg M.B."/>
        </authorList>
    </citation>
    <scope>NUCLEOTIDE SEQUENCE [LARGE SCALE GENOMIC DNA]</scope>
    <source>
        <strain evidence="3 4">10300</strain>
    </source>
</reference>
<dbReference type="EMBL" id="MJFZ01000370">
    <property type="protein sequence ID" value="RAW30467.1"/>
    <property type="molecule type" value="Genomic_DNA"/>
</dbReference>
<dbReference type="PANTHER" id="PTHR42648">
    <property type="entry name" value="TRANSPOSASE, PUTATIVE-RELATED"/>
    <property type="match status" value="1"/>
</dbReference>
<dbReference type="AlphaFoldDB" id="A0A329S0H8"/>
<dbReference type="Proteomes" id="UP000251314">
    <property type="component" value="Unassembled WGS sequence"/>
</dbReference>
<comment type="caution">
    <text evidence="3">The sequence shown here is derived from an EMBL/GenBank/DDBJ whole genome shotgun (WGS) entry which is preliminary data.</text>
</comment>
<dbReference type="PANTHER" id="PTHR42648:SF24">
    <property type="entry name" value="INTEGRASE CATALYTIC DOMAIN-CONTAINING PROTEIN"/>
    <property type="match status" value="1"/>
</dbReference>
<keyword evidence="4" id="KW-1185">Reference proteome</keyword>
<dbReference type="Pfam" id="PF14223">
    <property type="entry name" value="Retrotran_gag_2"/>
    <property type="match status" value="1"/>
</dbReference>
<feature type="coiled-coil region" evidence="1">
    <location>
        <begin position="116"/>
        <end position="143"/>
    </location>
</feature>
<dbReference type="VEuPathDB" id="FungiDB:PC110_g13178"/>
<evidence type="ECO:0008006" key="5">
    <source>
        <dbReference type="Google" id="ProtNLM"/>
    </source>
</evidence>
<sequence length="561" mass="62895">MASQGNAAGQQQAVGQKQQQPVVNGTEACVWFEASKIYRRRAADPNDAEWVRRDQVARYALLFGMLLKDSKKVCKLATAREMWRSFEQDKTKRPYASEIRLRSKMYSTKFTAGADMEKYLEKLEDMRRQLGNMNADISDEEMARTILQSVVDSYRNVVRLFSRTTGGTAPDLATVVNTLLGEAETDRSCATEAVYAGESTQATKVMSQSPVVQNPKSKFNKYGGKGKKALKKKEGMDTPETIDHTKSTNMKLVWPGALGDTNNPPVPIRMSWSQDDSCSAKHNIHDWMLDSGAGAHVCVVGGSFVKLTRDPMMALDWQGGVDVNEYSGLIRLRVENTKLLELPGTRYAPDGATNLISQRILERTGWKPSYSDTDDEQSRVKYFDKDGVRLKFTKGADGFYWMKSCPVLEAALMMTHPVETLEDNIVMKLHSKLAHLNEAAMKKMVKDGLANGMSGLTLDDFKKTPLKCIACEEAKAKRMSFKRQQGKRSSECGARLMSDVCYVGITTPGGAKYFQLVQDEASRFKWVFLFKKKSDARENVMALIRQLEKDFQIIASRVENS</sequence>
<organism evidence="3 4">
    <name type="scientific">Phytophthora cactorum</name>
    <dbReference type="NCBI Taxonomy" id="29920"/>
    <lineage>
        <taxon>Eukaryota</taxon>
        <taxon>Sar</taxon>
        <taxon>Stramenopiles</taxon>
        <taxon>Oomycota</taxon>
        <taxon>Peronosporomycetes</taxon>
        <taxon>Peronosporales</taxon>
        <taxon>Peronosporaceae</taxon>
        <taxon>Phytophthora</taxon>
    </lineage>
</organism>
<feature type="region of interest" description="Disordered" evidence="2">
    <location>
        <begin position="219"/>
        <end position="243"/>
    </location>
</feature>
<dbReference type="OrthoDB" id="127816at2759"/>
<accession>A0A329S0H8</accession>
<evidence type="ECO:0000256" key="1">
    <source>
        <dbReference type="SAM" id="Coils"/>
    </source>
</evidence>
<evidence type="ECO:0000313" key="4">
    <source>
        <dbReference type="Proteomes" id="UP000251314"/>
    </source>
</evidence>
<protein>
    <recommendedName>
        <fullName evidence="5">GAG-pre-integrase domain-containing protein</fullName>
    </recommendedName>
</protein>
<evidence type="ECO:0000313" key="3">
    <source>
        <dbReference type="EMBL" id="RAW30467.1"/>
    </source>
</evidence>
<dbReference type="InterPro" id="IPR039537">
    <property type="entry name" value="Retrotran_Ty1/copia-like"/>
</dbReference>
<keyword evidence="1" id="KW-0175">Coiled coil</keyword>